<dbReference type="NCBIfam" id="NF008271">
    <property type="entry name" value="PRK11045.1"/>
    <property type="match status" value="1"/>
</dbReference>
<evidence type="ECO:0000256" key="7">
    <source>
        <dbReference type="ARBA" id="ARBA00023315"/>
    </source>
</evidence>
<evidence type="ECO:0000313" key="10">
    <source>
        <dbReference type="Proteomes" id="UP000264313"/>
    </source>
</evidence>
<feature type="active site" evidence="8">
    <location>
        <position position="55"/>
    </location>
</feature>
<evidence type="ECO:0000256" key="4">
    <source>
        <dbReference type="ARBA" id="ARBA00022729"/>
    </source>
</evidence>
<protein>
    <recommendedName>
        <fullName evidence="8">Lipid A acyltransferase PagP</fullName>
        <ecNumber evidence="8">2.3.1.251</ecNumber>
    </recommendedName>
    <alternativeName>
        <fullName evidence="8">Lipid A acylation protein</fullName>
    </alternativeName>
</protein>
<feature type="active site" evidence="8">
    <location>
        <position position="98"/>
    </location>
</feature>
<organism evidence="9 10">
    <name type="scientific">Methylotenera mobilis</name>
    <dbReference type="NCBI Taxonomy" id="359408"/>
    <lineage>
        <taxon>Bacteria</taxon>
        <taxon>Pseudomonadati</taxon>
        <taxon>Pseudomonadota</taxon>
        <taxon>Betaproteobacteria</taxon>
        <taxon>Nitrosomonadales</taxon>
        <taxon>Methylophilaceae</taxon>
        <taxon>Methylotenera</taxon>
    </lineage>
</organism>
<feature type="chain" id="PRO_5017089191" description="Lipid A acyltransferase PagP" evidence="8">
    <location>
        <begin position="22"/>
        <end position="182"/>
    </location>
</feature>
<sequence length="182" mass="20825" precursor="true">MIKKLALTVLIVAFPLVNAFAETPSDGMWSNIKNTLSSTWDADSYELYLPVNTWHNRHYYSQEKIDGYNEQPWGMGIGKYRYDEDGDWHGIYAMAFADSHSKIQPVAGYAFQKMWYPSNNIRLGAGYTLGLTLREDFNYMPLPVIAPLASVEYKQLALQSTYIFGGKGNGNILFTWIKWQVN</sequence>
<feature type="active site" evidence="8">
    <location>
        <position position="99"/>
    </location>
</feature>
<feature type="signal peptide" evidence="8">
    <location>
        <begin position="1"/>
        <end position="21"/>
    </location>
</feature>
<dbReference type="Proteomes" id="UP000264313">
    <property type="component" value="Unassembled WGS sequence"/>
</dbReference>
<dbReference type="InterPro" id="IPR009746">
    <property type="entry name" value="LipidA_acyl_PagP"/>
</dbReference>
<evidence type="ECO:0000256" key="2">
    <source>
        <dbReference type="ARBA" id="ARBA00006368"/>
    </source>
</evidence>
<dbReference type="GO" id="GO:0009279">
    <property type="term" value="C:cell outer membrane"/>
    <property type="evidence" value="ECO:0007669"/>
    <property type="project" value="UniProtKB-SubCell"/>
</dbReference>
<evidence type="ECO:0000313" key="9">
    <source>
        <dbReference type="EMBL" id="HBA09538.1"/>
    </source>
</evidence>
<name>A0A351RBW7_9PROT</name>
<accession>A0A351RBW7</accession>
<evidence type="ECO:0000256" key="5">
    <source>
        <dbReference type="ARBA" id="ARBA00023136"/>
    </source>
</evidence>
<evidence type="ECO:0000256" key="6">
    <source>
        <dbReference type="ARBA" id="ARBA00023237"/>
    </source>
</evidence>
<comment type="subcellular location">
    <subcellularLocation>
        <location evidence="1 8">Cell outer membrane</location>
    </subcellularLocation>
</comment>
<keyword evidence="6 8" id="KW-0998">Cell outer membrane</keyword>
<dbReference type="SUPFAM" id="SSF56925">
    <property type="entry name" value="OMPA-like"/>
    <property type="match status" value="1"/>
</dbReference>
<reference evidence="9 10" key="1">
    <citation type="journal article" date="2018" name="Nat. Biotechnol.">
        <title>A standardized bacterial taxonomy based on genome phylogeny substantially revises the tree of life.</title>
        <authorList>
            <person name="Parks D.H."/>
            <person name="Chuvochina M."/>
            <person name="Waite D.W."/>
            <person name="Rinke C."/>
            <person name="Skarshewski A."/>
            <person name="Chaumeil P.A."/>
            <person name="Hugenholtz P."/>
        </authorList>
    </citation>
    <scope>NUCLEOTIDE SEQUENCE [LARGE SCALE GENOMIC DNA]</scope>
    <source>
        <strain evidence="9">UBA9958</strain>
    </source>
</reference>
<comment type="function">
    <text evidence="8">Transfers a fatty acid residue from the sn-1 position of a phospholipid to the N-linked hydroxyfatty acid chain on the proximal unit of lipid A or its precursors.</text>
</comment>
<keyword evidence="3 8" id="KW-0808">Transferase</keyword>
<comment type="catalytic activity">
    <reaction evidence="8">
        <text>a lipid IIA + a 1,2-diacyl-sn-glycero-3-phosphocholine = a lipid IIB + a 2-acyl-sn-glycero-3-phosphocholine</text>
        <dbReference type="Rhea" id="RHEA:74283"/>
        <dbReference type="ChEBI" id="CHEBI:57643"/>
        <dbReference type="ChEBI" id="CHEBI:57875"/>
        <dbReference type="ChEBI" id="CHEBI:193144"/>
        <dbReference type="ChEBI" id="CHEBI:193145"/>
        <dbReference type="EC" id="2.3.1.251"/>
    </reaction>
</comment>
<evidence type="ECO:0000256" key="8">
    <source>
        <dbReference type="HAMAP-Rule" id="MF_00837"/>
    </source>
</evidence>
<comment type="caution">
    <text evidence="9">The sequence shown here is derived from an EMBL/GenBank/DDBJ whole genome shotgun (WGS) entry which is preliminary data.</text>
</comment>
<dbReference type="Gene3D" id="2.40.160.20">
    <property type="match status" value="1"/>
</dbReference>
<dbReference type="EC" id="2.3.1.251" evidence="8"/>
<gene>
    <name evidence="8" type="primary">pagP</name>
    <name evidence="9" type="ORF">DCW48_08255</name>
</gene>
<feature type="site" description="Role in lipopolysaccharide recognition" evidence="8">
    <location>
        <position position="64"/>
    </location>
</feature>
<comment type="similarity">
    <text evidence="2 8">Belongs to the lipid A palmitoyltransferase family.</text>
</comment>
<dbReference type="InterPro" id="IPR011250">
    <property type="entry name" value="OMP/PagP_B-barrel"/>
</dbReference>
<evidence type="ECO:0000256" key="3">
    <source>
        <dbReference type="ARBA" id="ARBA00022679"/>
    </source>
</evidence>
<dbReference type="Pfam" id="PF07017">
    <property type="entry name" value="PagP"/>
    <property type="match status" value="1"/>
</dbReference>
<dbReference type="GO" id="GO:0016746">
    <property type="term" value="F:acyltransferase activity"/>
    <property type="evidence" value="ECO:0007669"/>
    <property type="project" value="UniProtKB-UniRule"/>
</dbReference>
<comment type="subunit">
    <text evidence="8">Homodimer.</text>
</comment>
<dbReference type="STRING" id="1132855.GCA_000384255_01046"/>
<proteinExistence type="inferred from homology"/>
<keyword evidence="7 8" id="KW-0012">Acyltransferase</keyword>
<comment type="caution">
    <text evidence="8">Lacks conserved residue(s) required for the propagation of feature annotation.</text>
</comment>
<dbReference type="GO" id="GO:0009245">
    <property type="term" value="P:lipid A biosynthetic process"/>
    <property type="evidence" value="ECO:0007669"/>
    <property type="project" value="UniProtKB-UniRule"/>
</dbReference>
<dbReference type="HAMAP" id="MF_00837">
    <property type="entry name" value="PagP_transferase"/>
    <property type="match status" value="1"/>
</dbReference>
<dbReference type="AlphaFoldDB" id="A0A351RBW7"/>
<dbReference type="EMBL" id="DNAA01000201">
    <property type="protein sequence ID" value="HBA09538.1"/>
    <property type="molecule type" value="Genomic_DNA"/>
</dbReference>
<keyword evidence="4 8" id="KW-0732">Signal</keyword>
<comment type="catalytic activity">
    <reaction evidence="8">
        <text>a lipid IVA + a 1,2-diacyl-sn-glycero-3-phosphocholine = a lipid IVB + a 2-acyl-sn-glycero-3-phosphocholine</text>
        <dbReference type="Rhea" id="RHEA:74279"/>
        <dbReference type="ChEBI" id="CHEBI:57643"/>
        <dbReference type="ChEBI" id="CHEBI:57875"/>
        <dbReference type="ChEBI" id="CHEBI:176425"/>
        <dbReference type="ChEBI" id="CHEBI:193143"/>
        <dbReference type="EC" id="2.3.1.251"/>
    </reaction>
</comment>
<keyword evidence="5 8" id="KW-0472">Membrane</keyword>
<evidence type="ECO:0000256" key="1">
    <source>
        <dbReference type="ARBA" id="ARBA00004442"/>
    </source>
</evidence>
<comment type="catalytic activity">
    <reaction evidence="8">
        <text>a lipid A + a 1,2-diacyl-sn-glycero-3-phosphocholine = a hepta-acyl lipid A + a 2-acyl-sn-glycero-3-phosphocholine</text>
        <dbReference type="Rhea" id="RHEA:74275"/>
        <dbReference type="ChEBI" id="CHEBI:57643"/>
        <dbReference type="ChEBI" id="CHEBI:57875"/>
        <dbReference type="ChEBI" id="CHEBI:193141"/>
        <dbReference type="ChEBI" id="CHEBI:193142"/>
        <dbReference type="EC" id="2.3.1.251"/>
    </reaction>
</comment>